<accession>F4KX12</accession>
<reference key="2">
    <citation type="submission" date="2011-04" db="EMBL/GenBank/DDBJ databases">
        <title>Complete sequence of chromosome of Haliscomenobacter hydrossis DSM 1100.</title>
        <authorList>
            <consortium name="US DOE Joint Genome Institute (JGI-PGF)"/>
            <person name="Lucas S."/>
            <person name="Han J."/>
            <person name="Lapidus A."/>
            <person name="Bruce D."/>
            <person name="Goodwin L."/>
            <person name="Pitluck S."/>
            <person name="Peters L."/>
            <person name="Kyrpides N."/>
            <person name="Mavromatis K."/>
            <person name="Ivanova N."/>
            <person name="Ovchinnikova G."/>
            <person name="Pagani I."/>
            <person name="Daligault H."/>
            <person name="Detter J.C."/>
            <person name="Han C."/>
            <person name="Land M."/>
            <person name="Hauser L."/>
            <person name="Markowitz V."/>
            <person name="Cheng J.-F."/>
            <person name="Hugenholtz P."/>
            <person name="Woyke T."/>
            <person name="Wu D."/>
            <person name="Verbarg S."/>
            <person name="Frueling A."/>
            <person name="Brambilla E."/>
            <person name="Klenk H.-P."/>
            <person name="Eisen J.A."/>
        </authorList>
    </citation>
    <scope>NUCLEOTIDE SEQUENCE</scope>
    <source>
        <strain>DSM 1100</strain>
    </source>
</reference>
<dbReference type="InterPro" id="IPR029058">
    <property type="entry name" value="AB_hydrolase_fold"/>
</dbReference>
<dbReference type="Pfam" id="PF00756">
    <property type="entry name" value="Esterase"/>
    <property type="match status" value="1"/>
</dbReference>
<dbReference type="Gene3D" id="3.40.50.1820">
    <property type="entry name" value="alpha/beta hydrolase"/>
    <property type="match status" value="1"/>
</dbReference>
<dbReference type="STRING" id="760192.Halhy_5789"/>
<dbReference type="InterPro" id="IPR050583">
    <property type="entry name" value="Mycobacterial_A85_antigen"/>
</dbReference>
<evidence type="ECO:0000313" key="2">
    <source>
        <dbReference type="Proteomes" id="UP000008461"/>
    </source>
</evidence>
<dbReference type="SMR" id="F4KX12"/>
<dbReference type="PANTHER" id="PTHR48098">
    <property type="entry name" value="ENTEROCHELIN ESTERASE-RELATED"/>
    <property type="match status" value="1"/>
</dbReference>
<dbReference type="Proteomes" id="UP000008461">
    <property type="component" value="Chromosome"/>
</dbReference>
<keyword evidence="2" id="KW-1185">Reference proteome</keyword>
<dbReference type="KEGG" id="hhy:Halhy_5789"/>
<gene>
    <name evidence="1" type="ordered locus">Halhy_5789</name>
</gene>
<dbReference type="EMBL" id="CP002691">
    <property type="protein sequence ID" value="AEE53612.1"/>
    <property type="molecule type" value="Genomic_DNA"/>
</dbReference>
<dbReference type="eggNOG" id="COG2382">
    <property type="taxonomic scope" value="Bacteria"/>
</dbReference>
<dbReference type="HOGENOM" id="CLU_039834_1_2_10"/>
<evidence type="ECO:0000313" key="1">
    <source>
        <dbReference type="EMBL" id="AEE53612.1"/>
    </source>
</evidence>
<dbReference type="RefSeq" id="WP_013768141.1">
    <property type="nucleotide sequence ID" value="NC_015510.1"/>
</dbReference>
<name>F4KX12_HALH1</name>
<sequence>MHKKELVLSSIHLERKVKITLILPPRYALSFHHYPVLYLNDGQDLPSLRMEESLHQLYSAHEIPHFILVGIHANEQRKHEYGTAKILDYAGRGSKAGKHTHFVLTELKPYIEQHYRANSTPEYNYFAGFSLGGLSALDIVWHHPHVFSKVGVFSGSFWWRSKALDQGYNEATDRIMHALIRENDQKPAVKFWLQTGTEDEVSDRNNNGIIDSIDDTLGLIEELEKKGYQRDEEIVYREVEGGRHDQTTWGRVFPEFLIWVFK</sequence>
<dbReference type="InterPro" id="IPR000801">
    <property type="entry name" value="Esterase-like"/>
</dbReference>
<dbReference type="PANTHER" id="PTHR48098:SF6">
    <property type="entry name" value="FERRI-BACILLIBACTIN ESTERASE BESA"/>
    <property type="match status" value="1"/>
</dbReference>
<dbReference type="AlphaFoldDB" id="F4KX12"/>
<dbReference type="SUPFAM" id="SSF53474">
    <property type="entry name" value="alpha/beta-Hydrolases"/>
    <property type="match status" value="1"/>
</dbReference>
<protein>
    <submittedName>
        <fullName evidence="1">Esterase</fullName>
    </submittedName>
</protein>
<proteinExistence type="predicted"/>
<dbReference type="OrthoDB" id="9784036at2"/>
<reference evidence="1 2" key="1">
    <citation type="journal article" date="2011" name="Stand. Genomic Sci.">
        <title>Complete genome sequence of Haliscomenobacter hydrossis type strain (O).</title>
        <authorList>
            <consortium name="US DOE Joint Genome Institute (JGI-PGF)"/>
            <person name="Daligault H."/>
            <person name="Lapidus A."/>
            <person name="Zeytun A."/>
            <person name="Nolan M."/>
            <person name="Lucas S."/>
            <person name="Del Rio T.G."/>
            <person name="Tice H."/>
            <person name="Cheng J.F."/>
            <person name="Tapia R."/>
            <person name="Han C."/>
            <person name="Goodwin L."/>
            <person name="Pitluck S."/>
            <person name="Liolios K."/>
            <person name="Pagani I."/>
            <person name="Ivanova N."/>
            <person name="Huntemann M."/>
            <person name="Mavromatis K."/>
            <person name="Mikhailova N."/>
            <person name="Pati A."/>
            <person name="Chen A."/>
            <person name="Palaniappan K."/>
            <person name="Land M."/>
            <person name="Hauser L."/>
            <person name="Brambilla E.M."/>
            <person name="Rohde M."/>
            <person name="Verbarg S."/>
            <person name="Goker M."/>
            <person name="Bristow J."/>
            <person name="Eisen J.A."/>
            <person name="Markowitz V."/>
            <person name="Hugenholtz P."/>
            <person name="Kyrpides N.C."/>
            <person name="Klenk H.P."/>
            <person name="Woyke T."/>
        </authorList>
    </citation>
    <scope>NUCLEOTIDE SEQUENCE [LARGE SCALE GENOMIC DNA]</scope>
    <source>
        <strain evidence="2">ATCC 27775 / DSM 1100 / LMG 10767 / O</strain>
    </source>
</reference>
<organism evidence="1 2">
    <name type="scientific">Haliscomenobacter hydrossis (strain ATCC 27775 / DSM 1100 / LMG 10767 / O)</name>
    <dbReference type="NCBI Taxonomy" id="760192"/>
    <lineage>
        <taxon>Bacteria</taxon>
        <taxon>Pseudomonadati</taxon>
        <taxon>Bacteroidota</taxon>
        <taxon>Saprospiria</taxon>
        <taxon>Saprospirales</taxon>
        <taxon>Haliscomenobacteraceae</taxon>
        <taxon>Haliscomenobacter</taxon>
    </lineage>
</organism>